<dbReference type="OrthoDB" id="9807767at2"/>
<sequence>MRKLYLASTSPRRRVLLASLGLEFTVLAVPVDETLPPLPPGKAVEEVALRKAQAVAAKLAEAALVIGADTVVVHRGRVLGKPRDATEACRMLRELQGECHTVFTGVAVVAVPEGRAVAAHAATRVCFAPLSDAEVAAYVATGEPLDKAGGYAAQGLGALFIRRLEGCYFNVVGLPLHLLGEMLKGFGVNLLLREDSGS</sequence>
<evidence type="ECO:0000256" key="3">
    <source>
        <dbReference type="HAMAP-Rule" id="MF_00528"/>
    </source>
</evidence>
<feature type="site" description="Important for substrate specificity" evidence="3">
    <location>
        <position position="12"/>
    </location>
</feature>
<proteinExistence type="inferred from homology"/>
<keyword evidence="3" id="KW-0546">Nucleotide metabolism</keyword>
<comment type="similarity">
    <text evidence="3">Belongs to the Maf family. YhdE subfamily.</text>
</comment>
<gene>
    <name evidence="5" type="ORF">EDD75_1949</name>
</gene>
<dbReference type="NCBIfam" id="TIGR00172">
    <property type="entry name" value="maf"/>
    <property type="match status" value="1"/>
</dbReference>
<feature type="site" description="Important for substrate specificity" evidence="3">
    <location>
        <position position="154"/>
    </location>
</feature>
<reference evidence="5 6" key="1">
    <citation type="submission" date="2018-11" db="EMBL/GenBank/DDBJ databases">
        <title>Genomic Encyclopedia of Type Strains, Phase IV (KMG-IV): sequencing the most valuable type-strain genomes for metagenomic binning, comparative biology and taxonomic classification.</title>
        <authorList>
            <person name="Goeker M."/>
        </authorList>
    </citation>
    <scope>NUCLEOTIDE SEQUENCE [LARGE SCALE GENOMIC DNA]</scope>
    <source>
        <strain evidence="5 6">DSM 102936</strain>
    </source>
</reference>
<comment type="catalytic activity">
    <reaction evidence="3">
        <text>UTP + H2O = UMP + diphosphate + H(+)</text>
        <dbReference type="Rhea" id="RHEA:29395"/>
        <dbReference type="ChEBI" id="CHEBI:15377"/>
        <dbReference type="ChEBI" id="CHEBI:15378"/>
        <dbReference type="ChEBI" id="CHEBI:33019"/>
        <dbReference type="ChEBI" id="CHEBI:46398"/>
        <dbReference type="ChEBI" id="CHEBI:57865"/>
        <dbReference type="EC" id="3.6.1.9"/>
    </reaction>
</comment>
<dbReference type="Proteomes" id="UP000282654">
    <property type="component" value="Unassembled WGS sequence"/>
</dbReference>
<evidence type="ECO:0000256" key="2">
    <source>
        <dbReference type="ARBA" id="ARBA00022801"/>
    </source>
</evidence>
<dbReference type="PANTHER" id="PTHR43213:SF5">
    <property type="entry name" value="BIFUNCTIONAL DTTP_UTP PYROPHOSPHATASE_METHYLTRANSFERASE PROTEIN-RELATED"/>
    <property type="match status" value="1"/>
</dbReference>
<feature type="active site" description="Proton acceptor" evidence="3">
    <location>
        <position position="69"/>
    </location>
</feature>
<dbReference type="PIRSF" id="PIRSF006305">
    <property type="entry name" value="Maf"/>
    <property type="match status" value="1"/>
</dbReference>
<dbReference type="InterPro" id="IPR029001">
    <property type="entry name" value="ITPase-like_fam"/>
</dbReference>
<dbReference type="GO" id="GO:0005737">
    <property type="term" value="C:cytoplasm"/>
    <property type="evidence" value="ECO:0007669"/>
    <property type="project" value="UniProtKB-SubCell"/>
</dbReference>
<dbReference type="Gene3D" id="3.90.950.10">
    <property type="match status" value="1"/>
</dbReference>
<dbReference type="RefSeq" id="WP_123931480.1">
    <property type="nucleotide sequence ID" value="NZ_RKRE01000003.1"/>
</dbReference>
<evidence type="ECO:0000313" key="5">
    <source>
        <dbReference type="EMBL" id="RPF42836.1"/>
    </source>
</evidence>
<evidence type="ECO:0000313" key="6">
    <source>
        <dbReference type="Proteomes" id="UP000282654"/>
    </source>
</evidence>
<dbReference type="InterPro" id="IPR003697">
    <property type="entry name" value="Maf-like"/>
</dbReference>
<organism evidence="5 6">
    <name type="scientific">Thermodesulfitimonas autotrophica</name>
    <dbReference type="NCBI Taxonomy" id="1894989"/>
    <lineage>
        <taxon>Bacteria</taxon>
        <taxon>Bacillati</taxon>
        <taxon>Bacillota</taxon>
        <taxon>Clostridia</taxon>
        <taxon>Thermoanaerobacterales</taxon>
        <taxon>Thermoanaerobacteraceae</taxon>
        <taxon>Thermodesulfitimonas</taxon>
    </lineage>
</organism>
<dbReference type="GO" id="GO:0036221">
    <property type="term" value="F:UTP diphosphatase activity"/>
    <property type="evidence" value="ECO:0007669"/>
    <property type="project" value="RHEA"/>
</dbReference>
<comment type="caution">
    <text evidence="3">Lacks conserved residue(s) required for the propagation of feature annotation.</text>
</comment>
<comment type="caution">
    <text evidence="5">The sequence shown here is derived from an EMBL/GenBank/DDBJ whole genome shotgun (WGS) entry which is preliminary data.</text>
</comment>
<dbReference type="PANTHER" id="PTHR43213">
    <property type="entry name" value="BIFUNCTIONAL DTTP/UTP PYROPHOSPHATASE/METHYLTRANSFERASE PROTEIN-RELATED"/>
    <property type="match status" value="1"/>
</dbReference>
<comment type="catalytic activity">
    <reaction evidence="3">
        <text>dTTP + H2O = dTMP + diphosphate + H(+)</text>
        <dbReference type="Rhea" id="RHEA:28534"/>
        <dbReference type="ChEBI" id="CHEBI:15377"/>
        <dbReference type="ChEBI" id="CHEBI:15378"/>
        <dbReference type="ChEBI" id="CHEBI:33019"/>
        <dbReference type="ChEBI" id="CHEBI:37568"/>
        <dbReference type="ChEBI" id="CHEBI:63528"/>
        <dbReference type="EC" id="3.6.1.9"/>
    </reaction>
</comment>
<dbReference type="EMBL" id="RKRE01000003">
    <property type="protein sequence ID" value="RPF42836.1"/>
    <property type="molecule type" value="Genomic_DNA"/>
</dbReference>
<dbReference type="GO" id="GO:0009117">
    <property type="term" value="P:nucleotide metabolic process"/>
    <property type="evidence" value="ECO:0007669"/>
    <property type="project" value="UniProtKB-KW"/>
</dbReference>
<dbReference type="EC" id="3.6.1.9" evidence="3"/>
<dbReference type="AlphaFoldDB" id="A0A3N5AD70"/>
<comment type="subcellular location">
    <subcellularLocation>
        <location evidence="3">Cytoplasm</location>
    </subcellularLocation>
</comment>
<keyword evidence="6" id="KW-1185">Reference proteome</keyword>
<feature type="chain" id="PRO_5039230699" description="dTTP/UTP pyrophosphatase" evidence="4">
    <location>
        <begin position="29"/>
        <end position="198"/>
    </location>
</feature>
<protein>
    <recommendedName>
        <fullName evidence="3">dTTP/UTP pyrophosphatase</fullName>
        <shortName evidence="3">dTTPase/UTPase</shortName>
        <ecNumber evidence="3">3.6.1.9</ecNumber>
    </recommendedName>
    <alternativeName>
        <fullName evidence="3">Nucleoside triphosphate pyrophosphatase</fullName>
    </alternativeName>
    <alternativeName>
        <fullName evidence="3">Nucleotide pyrophosphatase</fullName>
        <shortName evidence="3">Nucleotide PPase</shortName>
    </alternativeName>
</protein>
<feature type="site" description="Important for substrate specificity" evidence="3">
    <location>
        <position position="70"/>
    </location>
</feature>
<keyword evidence="3" id="KW-0963">Cytoplasm</keyword>
<dbReference type="GO" id="GO:0036218">
    <property type="term" value="F:dTTP diphosphatase activity"/>
    <property type="evidence" value="ECO:0007669"/>
    <property type="project" value="RHEA"/>
</dbReference>
<comment type="function">
    <text evidence="3">Nucleoside triphosphate pyrophosphatase that hydrolyzes dTTP and UTP. May have a dual role in cell division arrest and in preventing the incorporation of modified nucleotides into cellular nucleic acids.</text>
</comment>
<evidence type="ECO:0000256" key="4">
    <source>
        <dbReference type="SAM" id="SignalP"/>
    </source>
</evidence>
<dbReference type="CDD" id="cd00555">
    <property type="entry name" value="Maf"/>
    <property type="match status" value="1"/>
</dbReference>
<keyword evidence="2 3" id="KW-0378">Hydrolase</keyword>
<dbReference type="HAMAP" id="MF_00528">
    <property type="entry name" value="Maf"/>
    <property type="match status" value="1"/>
</dbReference>
<dbReference type="Pfam" id="PF02545">
    <property type="entry name" value="Maf"/>
    <property type="match status" value="1"/>
</dbReference>
<evidence type="ECO:0000256" key="1">
    <source>
        <dbReference type="ARBA" id="ARBA00001968"/>
    </source>
</evidence>
<name>A0A3N5AD70_9THEO</name>
<accession>A0A3N5AD70</accession>
<dbReference type="SUPFAM" id="SSF52972">
    <property type="entry name" value="ITPase-like"/>
    <property type="match status" value="1"/>
</dbReference>
<keyword evidence="4" id="KW-0732">Signal</keyword>
<feature type="signal peptide" evidence="4">
    <location>
        <begin position="1"/>
        <end position="28"/>
    </location>
</feature>
<comment type="cofactor">
    <cofactor evidence="1 3">
        <name>a divalent metal cation</name>
        <dbReference type="ChEBI" id="CHEBI:60240"/>
    </cofactor>
</comment>